<dbReference type="CDD" id="cd05466">
    <property type="entry name" value="PBP2_LTTR_substrate"/>
    <property type="match status" value="1"/>
</dbReference>
<keyword evidence="2" id="KW-0805">Transcription regulation</keyword>
<keyword evidence="4" id="KW-0804">Transcription</keyword>
<dbReference type="SUPFAM" id="SSF46785">
    <property type="entry name" value="Winged helix' DNA-binding domain"/>
    <property type="match status" value="1"/>
</dbReference>
<dbReference type="Pfam" id="PF00126">
    <property type="entry name" value="HTH_1"/>
    <property type="match status" value="1"/>
</dbReference>
<evidence type="ECO:0000256" key="4">
    <source>
        <dbReference type="ARBA" id="ARBA00023163"/>
    </source>
</evidence>
<dbReference type="InterPro" id="IPR005119">
    <property type="entry name" value="LysR_subst-bd"/>
</dbReference>
<dbReference type="EMBL" id="FOMT01000002">
    <property type="protein sequence ID" value="SFE04382.1"/>
    <property type="molecule type" value="Genomic_DNA"/>
</dbReference>
<dbReference type="InterPro" id="IPR036390">
    <property type="entry name" value="WH_DNA-bd_sf"/>
</dbReference>
<dbReference type="SUPFAM" id="SSF53850">
    <property type="entry name" value="Periplasmic binding protein-like II"/>
    <property type="match status" value="1"/>
</dbReference>
<name>A0A1I1XAL7_9BACL</name>
<dbReference type="PRINTS" id="PR00039">
    <property type="entry name" value="HTHLYSR"/>
</dbReference>
<protein>
    <submittedName>
        <fullName evidence="6">DNA-binding transcriptional regulator, LysR family</fullName>
    </submittedName>
</protein>
<dbReference type="Gene3D" id="1.10.10.10">
    <property type="entry name" value="Winged helix-like DNA-binding domain superfamily/Winged helix DNA-binding domain"/>
    <property type="match status" value="1"/>
</dbReference>
<dbReference type="PROSITE" id="PS50931">
    <property type="entry name" value="HTH_LYSR"/>
    <property type="match status" value="1"/>
</dbReference>
<dbReference type="PANTHER" id="PTHR30126:SF40">
    <property type="entry name" value="HTH-TYPE TRANSCRIPTIONAL REGULATOR GLTR"/>
    <property type="match status" value="1"/>
</dbReference>
<dbReference type="GO" id="GO:0000976">
    <property type="term" value="F:transcription cis-regulatory region binding"/>
    <property type="evidence" value="ECO:0007669"/>
    <property type="project" value="TreeGrafter"/>
</dbReference>
<organism evidence="6 7">
    <name type="scientific">Paenibacillus catalpae</name>
    <dbReference type="NCBI Taxonomy" id="1045775"/>
    <lineage>
        <taxon>Bacteria</taxon>
        <taxon>Bacillati</taxon>
        <taxon>Bacillota</taxon>
        <taxon>Bacilli</taxon>
        <taxon>Bacillales</taxon>
        <taxon>Paenibacillaceae</taxon>
        <taxon>Paenibacillus</taxon>
    </lineage>
</organism>
<sequence>MNIENIEAFVYVNHYGSFNKAAEVLFLSQPSVTARIQTLERELDCRLFDRLGKQIMLTEKGKQFLPYAQQILQTIQKGRLHLQEKGARPQELRIGSTVSVSNYLIPDLLPRLHRLFPRLTFKLTTAPSDDLVKKLLDREIDLAFVRKLVHPSLQSFSYYEDPIRLYVYEGHPFAEEGRVSIDVIRDQPLVFFECGSLDWLRLHRVFEHLEQPPHIVFHADNSETAKKLVLQKAGICFLPGLCAKEEVSKGRLIPIEIEETKGISLQTNLVALTGENEEFIQALLPKNNLSFYSI</sequence>
<evidence type="ECO:0000313" key="6">
    <source>
        <dbReference type="EMBL" id="SFE04382.1"/>
    </source>
</evidence>
<evidence type="ECO:0000313" key="7">
    <source>
        <dbReference type="Proteomes" id="UP000198855"/>
    </source>
</evidence>
<dbReference type="InterPro" id="IPR036388">
    <property type="entry name" value="WH-like_DNA-bd_sf"/>
</dbReference>
<dbReference type="GO" id="GO:0003700">
    <property type="term" value="F:DNA-binding transcription factor activity"/>
    <property type="evidence" value="ECO:0007669"/>
    <property type="project" value="InterPro"/>
</dbReference>
<dbReference type="Proteomes" id="UP000198855">
    <property type="component" value="Unassembled WGS sequence"/>
</dbReference>
<dbReference type="RefSeq" id="WP_091184338.1">
    <property type="nucleotide sequence ID" value="NZ_FOMT01000002.1"/>
</dbReference>
<dbReference type="Gene3D" id="3.40.190.290">
    <property type="match status" value="1"/>
</dbReference>
<comment type="similarity">
    <text evidence="1">Belongs to the LysR transcriptional regulatory family.</text>
</comment>
<evidence type="ECO:0000256" key="3">
    <source>
        <dbReference type="ARBA" id="ARBA00023125"/>
    </source>
</evidence>
<dbReference type="Pfam" id="PF03466">
    <property type="entry name" value="LysR_substrate"/>
    <property type="match status" value="1"/>
</dbReference>
<reference evidence="7" key="1">
    <citation type="submission" date="2016-10" db="EMBL/GenBank/DDBJ databases">
        <authorList>
            <person name="Varghese N."/>
            <person name="Submissions S."/>
        </authorList>
    </citation>
    <scope>NUCLEOTIDE SEQUENCE [LARGE SCALE GENOMIC DNA]</scope>
    <source>
        <strain evidence="7">CGMCC 1.10784</strain>
    </source>
</reference>
<gene>
    <name evidence="6" type="ORF">SAMN05216378_2086</name>
</gene>
<dbReference type="PANTHER" id="PTHR30126">
    <property type="entry name" value="HTH-TYPE TRANSCRIPTIONAL REGULATOR"/>
    <property type="match status" value="1"/>
</dbReference>
<dbReference type="STRING" id="1045775.SAMN05216378_2086"/>
<keyword evidence="3 6" id="KW-0238">DNA-binding</keyword>
<evidence type="ECO:0000256" key="1">
    <source>
        <dbReference type="ARBA" id="ARBA00009437"/>
    </source>
</evidence>
<proteinExistence type="inferred from homology"/>
<dbReference type="FunFam" id="1.10.10.10:FF:000001">
    <property type="entry name" value="LysR family transcriptional regulator"/>
    <property type="match status" value="1"/>
</dbReference>
<evidence type="ECO:0000256" key="2">
    <source>
        <dbReference type="ARBA" id="ARBA00023015"/>
    </source>
</evidence>
<dbReference type="AlphaFoldDB" id="A0A1I1XAL7"/>
<dbReference type="OrthoDB" id="9785745at2"/>
<keyword evidence="7" id="KW-1185">Reference proteome</keyword>
<accession>A0A1I1XAL7</accession>
<evidence type="ECO:0000259" key="5">
    <source>
        <dbReference type="PROSITE" id="PS50931"/>
    </source>
</evidence>
<feature type="domain" description="HTH lysR-type" evidence="5">
    <location>
        <begin position="1"/>
        <end position="58"/>
    </location>
</feature>
<dbReference type="InterPro" id="IPR000847">
    <property type="entry name" value="LysR_HTH_N"/>
</dbReference>